<feature type="region of interest" description="Disordered" evidence="1">
    <location>
        <begin position="174"/>
        <end position="214"/>
    </location>
</feature>
<keyword evidence="3" id="KW-1185">Reference proteome</keyword>
<accession>A0AAE1G024</accession>
<evidence type="ECO:0000256" key="1">
    <source>
        <dbReference type="SAM" id="MobiDB-lite"/>
    </source>
</evidence>
<feature type="compositionally biased region" description="Polar residues" evidence="1">
    <location>
        <begin position="242"/>
        <end position="255"/>
    </location>
</feature>
<reference evidence="2" key="1">
    <citation type="submission" date="2023-10" db="EMBL/GenBank/DDBJ databases">
        <title>Genome assemblies of two species of porcelain crab, Petrolisthes cinctipes and Petrolisthes manimaculis (Anomura: Porcellanidae).</title>
        <authorList>
            <person name="Angst P."/>
        </authorList>
    </citation>
    <scope>NUCLEOTIDE SEQUENCE</scope>
    <source>
        <strain evidence="2">PB745_01</strain>
        <tissue evidence="2">Gill</tissue>
    </source>
</reference>
<proteinExistence type="predicted"/>
<feature type="region of interest" description="Disordered" evidence="1">
    <location>
        <begin position="229"/>
        <end position="271"/>
    </location>
</feature>
<protein>
    <submittedName>
        <fullName evidence="2">Uncharacterized protein</fullName>
    </submittedName>
</protein>
<feature type="compositionally biased region" description="Basic residues" evidence="1">
    <location>
        <begin position="378"/>
        <end position="398"/>
    </location>
</feature>
<evidence type="ECO:0000313" key="2">
    <source>
        <dbReference type="EMBL" id="KAK3882949.1"/>
    </source>
</evidence>
<organism evidence="2 3">
    <name type="scientific">Petrolisthes cinctipes</name>
    <name type="common">Flat porcelain crab</name>
    <dbReference type="NCBI Taxonomy" id="88211"/>
    <lineage>
        <taxon>Eukaryota</taxon>
        <taxon>Metazoa</taxon>
        <taxon>Ecdysozoa</taxon>
        <taxon>Arthropoda</taxon>
        <taxon>Crustacea</taxon>
        <taxon>Multicrustacea</taxon>
        <taxon>Malacostraca</taxon>
        <taxon>Eumalacostraca</taxon>
        <taxon>Eucarida</taxon>
        <taxon>Decapoda</taxon>
        <taxon>Pleocyemata</taxon>
        <taxon>Anomura</taxon>
        <taxon>Galatheoidea</taxon>
        <taxon>Porcellanidae</taxon>
        <taxon>Petrolisthes</taxon>
    </lineage>
</organism>
<feature type="compositionally biased region" description="Basic and acidic residues" evidence="1">
    <location>
        <begin position="257"/>
        <end position="266"/>
    </location>
</feature>
<sequence length="919" mass="102926">MGEALNVEGYKLECPIELPSKVNNPSQSRKKNKPKIFLGRNSLNMSRLEDEVSKVKIIEPVSVPDKPDSVLANATRNTPSTIQQKKGTLNLESGLALNTAELNFPDLQRDPLLQMRKANSKETPSPPITPKMLTDLVDAMIGKDFNKQKLVLKLQKTGTPNSTNFHIKRSPVQKLGTSAQVVNPQTSPIKKPSGNIPCEKNVDESSSHPTNTNLRLKLPISSVMDASIEEDDSRNARHTDQSSKQSSVNEELSNNCEEEKRPEDKCSSLNIDTSASDCEFDGVNYEQEGGENENLSRSNNSEIGFMENSIASIDSSSVIDKSTSRKRKKSKEADRIHQKCKRFKIVSIDMLRMTLIPTESPTHGYISDINENVMKRNDSRKKQKKRKHSKAKIQKRRSVLKESNEITEVNFKDPKYTSKRSIPVQTNISSVNVAALGYDTGGRLLSDHRENYSGGNNSTGNLCSFQDYVDMCIKNTQKERKHSKESDKDSFLNDGHEIIDIHSTNEKYTRMKNVYGYSSDIKTTIDETGSRLCENREHEMENEHEKSGRLEQGKMETGVPAEEDLCDVDIKIEEILVLSSDEELETENDGGNHSYRAETDQNDVTDVMERGDSALTNFRTAVNHIRASVHNPCAAAEHIMSAIDCIRAAAGCSQNLINDPIAIANLIKAALNNPSAVEDHIKSAMNKLMDTMCHTKAKGQLEDFHPNCTTQNPSLPRESVDSEACLVDHRAPYPTQLTCRADNNETSLSDNNTYSTSPVSRADNVITERNNTGMSSRPTGNGTPGPLHVETNFSSIQLSDSVNANSSTSSSRMVSEEAEKNLWDSFVKSEINDINEQEYVFDSDKEKEIVNYTAQWLDGLPEFVEGSDLYDNLKRAMKKINLDIWEQDKRIVYNWEVNLRSCLIRVIQVKFLLLWLDSS</sequence>
<evidence type="ECO:0000313" key="3">
    <source>
        <dbReference type="Proteomes" id="UP001286313"/>
    </source>
</evidence>
<gene>
    <name evidence="2" type="ORF">Pcinc_012703</name>
</gene>
<name>A0AAE1G024_PETCI</name>
<feature type="compositionally biased region" description="Polar residues" evidence="1">
    <location>
        <begin position="175"/>
        <end position="188"/>
    </location>
</feature>
<comment type="caution">
    <text evidence="2">The sequence shown here is derived from an EMBL/GenBank/DDBJ whole genome shotgun (WGS) entry which is preliminary data.</text>
</comment>
<dbReference type="Proteomes" id="UP001286313">
    <property type="component" value="Unassembled WGS sequence"/>
</dbReference>
<feature type="region of interest" description="Disordered" evidence="1">
    <location>
        <begin position="362"/>
        <end position="400"/>
    </location>
</feature>
<dbReference type="AlphaFoldDB" id="A0AAE1G024"/>
<dbReference type="EMBL" id="JAWQEG010001045">
    <property type="protein sequence ID" value="KAK3882949.1"/>
    <property type="molecule type" value="Genomic_DNA"/>
</dbReference>